<keyword evidence="11" id="KW-0333">Golgi apparatus</keyword>
<evidence type="ECO:0000256" key="4">
    <source>
        <dbReference type="ARBA" id="ARBA00007505"/>
    </source>
</evidence>
<keyword evidence="6" id="KW-0812">Transmembrane</keyword>
<dbReference type="UniPathway" id="UPA00796">
    <property type="reaction ID" value="UER00771"/>
</dbReference>
<evidence type="ECO:0000256" key="5">
    <source>
        <dbReference type="ARBA" id="ARBA00012290"/>
    </source>
</evidence>
<dbReference type="Pfam" id="PF16363">
    <property type="entry name" value="GDP_Man_Dehyd"/>
    <property type="match status" value="1"/>
</dbReference>
<keyword evidence="9" id="KW-1133">Transmembrane helix</keyword>
<evidence type="ECO:0000256" key="12">
    <source>
        <dbReference type="ARBA" id="ARBA00023136"/>
    </source>
</evidence>
<keyword evidence="10" id="KW-0520">NAD</keyword>
<dbReference type="GO" id="GO:0005737">
    <property type="term" value="C:cytoplasm"/>
    <property type="evidence" value="ECO:0007669"/>
    <property type="project" value="TreeGrafter"/>
</dbReference>
<evidence type="ECO:0000256" key="2">
    <source>
        <dbReference type="ARBA" id="ARBA00004447"/>
    </source>
</evidence>
<dbReference type="InterPro" id="IPR036291">
    <property type="entry name" value="NAD(P)-bd_dom_sf"/>
</dbReference>
<dbReference type="GO" id="GO:0042732">
    <property type="term" value="P:D-xylose metabolic process"/>
    <property type="evidence" value="ECO:0007669"/>
    <property type="project" value="InterPro"/>
</dbReference>
<dbReference type="RefSeq" id="WP_095686345.1">
    <property type="nucleotide sequence ID" value="NZ_CP016776.1"/>
</dbReference>
<evidence type="ECO:0000256" key="3">
    <source>
        <dbReference type="ARBA" id="ARBA00005100"/>
    </source>
</evidence>
<gene>
    <name evidence="15" type="ORF">A7sIIA15_06620</name>
</gene>
<dbReference type="SUPFAM" id="SSF51735">
    <property type="entry name" value="NAD(P)-binding Rossmann-fold domains"/>
    <property type="match status" value="1"/>
</dbReference>
<name>A0A249KUM2_9ACTN</name>
<protein>
    <recommendedName>
        <fullName evidence="5">UDP-glucuronate decarboxylase</fullName>
        <ecNumber evidence="5">4.1.1.35</ecNumber>
    </recommendedName>
</protein>
<evidence type="ECO:0000313" key="15">
    <source>
        <dbReference type="EMBL" id="ASY20498.1"/>
    </source>
</evidence>
<comment type="pathway">
    <text evidence="3">Nucleotide-sugar biosynthesis; UDP-alpha-D-xylose biosynthesis; UDP-alpha-D-xylose from UDP-alpha-D-glucuronate: step 1/1.</text>
</comment>
<dbReference type="GO" id="GO:0033320">
    <property type="term" value="P:UDP-D-xylose biosynthetic process"/>
    <property type="evidence" value="ECO:0007669"/>
    <property type="project" value="UniProtKB-UniPathway"/>
</dbReference>
<reference evidence="15 16" key="1">
    <citation type="submission" date="2016-07" db="EMBL/GenBank/DDBJ databases">
        <title>High microdiversification within the ubiquitous acI lineage of Actinobacteria.</title>
        <authorList>
            <person name="Neuenschwander S.M."/>
            <person name="Salcher M."/>
            <person name="Ghai R."/>
            <person name="Pernthaler J."/>
        </authorList>
    </citation>
    <scope>NUCLEOTIDE SEQUENCE [LARGE SCALE GENOMIC DNA]</scope>
    <source>
        <strain evidence="15">MMS-IIA-15</strain>
    </source>
</reference>
<evidence type="ECO:0000256" key="7">
    <source>
        <dbReference type="ARBA" id="ARBA00022793"/>
    </source>
</evidence>
<evidence type="ECO:0000259" key="14">
    <source>
        <dbReference type="Pfam" id="PF16363"/>
    </source>
</evidence>
<comment type="similarity">
    <text evidence="4">Belongs to the NAD(P)-dependent epimerase/dehydratase family. UDP-glucuronic acid decarboxylase subfamily.</text>
</comment>
<dbReference type="EMBL" id="CP016776">
    <property type="protein sequence ID" value="ASY20498.1"/>
    <property type="molecule type" value="Genomic_DNA"/>
</dbReference>
<evidence type="ECO:0000256" key="9">
    <source>
        <dbReference type="ARBA" id="ARBA00022989"/>
    </source>
</evidence>
<evidence type="ECO:0000256" key="6">
    <source>
        <dbReference type="ARBA" id="ARBA00022692"/>
    </source>
</evidence>
<dbReference type="AlphaFoldDB" id="A0A249KUM2"/>
<keyword evidence="12" id="KW-0472">Membrane</keyword>
<keyword evidence="16" id="KW-1185">Reference proteome</keyword>
<organism evidence="15 16">
    <name type="scientific">Candidatus Planktophila vernalis</name>
    <dbReference type="NCBI Taxonomy" id="1884907"/>
    <lineage>
        <taxon>Bacteria</taxon>
        <taxon>Bacillati</taxon>
        <taxon>Actinomycetota</taxon>
        <taxon>Actinomycetes</taxon>
        <taxon>Candidatus Nanopelagicales</taxon>
        <taxon>Candidatus Nanopelagicaceae</taxon>
        <taxon>Candidatus Planktophila</taxon>
    </lineage>
</organism>
<comment type="cofactor">
    <cofactor evidence="1">
        <name>NAD(+)</name>
        <dbReference type="ChEBI" id="CHEBI:57540"/>
    </cofactor>
</comment>
<evidence type="ECO:0000313" key="16">
    <source>
        <dbReference type="Proteomes" id="UP000217186"/>
    </source>
</evidence>
<sequence>MKILVTGGAGFIGSHLVERLLNLGHEVSVLDDLSTGSMENLESTSDKKNLEVIEGSVLDSELVSKQVANSDYVFHLAAAVGVFNIVQKPLQSLSINLTGTENVLSAADKFSVPVLIASSSEIYGKNTSDSLSENSDRILGNPLTLRWSYSEAKAIDESFAYAYFVEKSLEIRIARFFNTVGPRQLGAYGMVVPRFVSSALENSPITIYGSGDQSRCFIHVQDAVDALVGIAFSKNTIGRAINIGNSTEISILKLAEFIKQRLKSKSEIVFLDYEEAYGNGFEDMQRRVPDITLIKQLIEWEPQLSLENIVDDIAKAMKR</sequence>
<dbReference type="GO" id="GO:0048040">
    <property type="term" value="F:UDP-glucuronate decarboxylase activity"/>
    <property type="evidence" value="ECO:0007669"/>
    <property type="project" value="UniProtKB-EC"/>
</dbReference>
<dbReference type="GO" id="GO:0070403">
    <property type="term" value="F:NAD+ binding"/>
    <property type="evidence" value="ECO:0007669"/>
    <property type="project" value="InterPro"/>
</dbReference>
<feature type="domain" description="NAD(P)-binding" evidence="14">
    <location>
        <begin position="4"/>
        <end position="312"/>
    </location>
</feature>
<evidence type="ECO:0000256" key="1">
    <source>
        <dbReference type="ARBA" id="ARBA00001911"/>
    </source>
</evidence>
<dbReference type="KEGG" id="pvn:A7sIIA15_06620"/>
<evidence type="ECO:0000256" key="8">
    <source>
        <dbReference type="ARBA" id="ARBA00022968"/>
    </source>
</evidence>
<dbReference type="PANTHER" id="PTHR43078">
    <property type="entry name" value="UDP-GLUCURONIC ACID DECARBOXYLASE-RELATED"/>
    <property type="match status" value="1"/>
</dbReference>
<dbReference type="EC" id="4.1.1.35" evidence="5"/>
<proteinExistence type="inferred from homology"/>
<dbReference type="OrthoDB" id="9801785at2"/>
<evidence type="ECO:0000256" key="13">
    <source>
        <dbReference type="ARBA" id="ARBA00023239"/>
    </source>
</evidence>
<dbReference type="Gene3D" id="3.40.50.720">
    <property type="entry name" value="NAD(P)-binding Rossmann-like Domain"/>
    <property type="match status" value="1"/>
</dbReference>
<comment type="subcellular location">
    <subcellularLocation>
        <location evidence="2">Golgi apparatus</location>
        <location evidence="2">Golgi stack membrane</location>
        <topology evidence="2">Single-pass type II membrane protein</topology>
    </subcellularLocation>
</comment>
<keyword evidence="8" id="KW-0735">Signal-anchor</keyword>
<keyword evidence="7" id="KW-0210">Decarboxylase</keyword>
<dbReference type="Proteomes" id="UP000217186">
    <property type="component" value="Chromosome"/>
</dbReference>
<keyword evidence="13" id="KW-0456">Lyase</keyword>
<dbReference type="InterPro" id="IPR044516">
    <property type="entry name" value="UXS-like"/>
</dbReference>
<dbReference type="PANTHER" id="PTHR43078:SF6">
    <property type="entry name" value="UDP-GLUCURONIC ACID DECARBOXYLASE 1"/>
    <property type="match status" value="1"/>
</dbReference>
<accession>A0A249KUM2</accession>
<dbReference type="InterPro" id="IPR016040">
    <property type="entry name" value="NAD(P)-bd_dom"/>
</dbReference>
<evidence type="ECO:0000256" key="11">
    <source>
        <dbReference type="ARBA" id="ARBA00023034"/>
    </source>
</evidence>
<evidence type="ECO:0000256" key="10">
    <source>
        <dbReference type="ARBA" id="ARBA00023027"/>
    </source>
</evidence>